<dbReference type="NCBIfam" id="TIGR00401">
    <property type="entry name" value="msrA"/>
    <property type="match status" value="1"/>
</dbReference>
<evidence type="ECO:0000256" key="5">
    <source>
        <dbReference type="ARBA" id="ARBA00030643"/>
    </source>
</evidence>
<keyword evidence="3" id="KW-0560">Oxidoreductase</keyword>
<dbReference type="STRING" id="29655.A0A0K9PGZ9"/>
<keyword evidence="10" id="KW-1185">Reference proteome</keyword>
<feature type="domain" description="Peptide methionine sulphoxide reductase MsrA" evidence="8">
    <location>
        <begin position="92"/>
        <end position="234"/>
    </location>
</feature>
<dbReference type="EC" id="1.8.4.11" evidence="2"/>
<evidence type="ECO:0000256" key="7">
    <source>
        <dbReference type="ARBA" id="ARBA00048782"/>
    </source>
</evidence>
<name>A0A0K9PGZ9_ZOSMR</name>
<evidence type="ECO:0000256" key="4">
    <source>
        <dbReference type="ARBA" id="ARBA00030273"/>
    </source>
</evidence>
<evidence type="ECO:0000256" key="2">
    <source>
        <dbReference type="ARBA" id="ARBA00012502"/>
    </source>
</evidence>
<dbReference type="GO" id="GO:0008113">
    <property type="term" value="F:peptide-methionine (S)-S-oxide reductase activity"/>
    <property type="evidence" value="ECO:0000318"/>
    <property type="project" value="GO_Central"/>
</dbReference>
<dbReference type="GO" id="GO:0005737">
    <property type="term" value="C:cytoplasm"/>
    <property type="evidence" value="ECO:0000318"/>
    <property type="project" value="GO_Central"/>
</dbReference>
<dbReference type="OMA" id="RYRCGRD"/>
<evidence type="ECO:0000313" key="9">
    <source>
        <dbReference type="EMBL" id="KMZ68221.1"/>
    </source>
</evidence>
<evidence type="ECO:0000256" key="3">
    <source>
        <dbReference type="ARBA" id="ARBA00023002"/>
    </source>
</evidence>
<gene>
    <name evidence="9" type="ORF">ZOSMA_246G00130</name>
</gene>
<dbReference type="Pfam" id="PF01625">
    <property type="entry name" value="PMSR"/>
    <property type="match status" value="1"/>
</dbReference>
<dbReference type="InterPro" id="IPR002569">
    <property type="entry name" value="Met_Sox_Rdtase_MsrA_dom"/>
</dbReference>
<dbReference type="HAMAP" id="MF_01401">
    <property type="entry name" value="MsrA"/>
    <property type="match status" value="1"/>
</dbReference>
<evidence type="ECO:0000313" key="10">
    <source>
        <dbReference type="Proteomes" id="UP000036987"/>
    </source>
</evidence>
<dbReference type="Proteomes" id="UP000036987">
    <property type="component" value="Unassembled WGS sequence"/>
</dbReference>
<proteinExistence type="inferred from homology"/>
<protein>
    <recommendedName>
        <fullName evidence="2">peptide-methionine (S)-S-oxide reductase</fullName>
        <ecNumber evidence="2">1.8.4.11</ecNumber>
    </recommendedName>
    <alternativeName>
        <fullName evidence="5">Peptide-methionine (S)-S-oxide reductase</fullName>
    </alternativeName>
    <alternativeName>
        <fullName evidence="4">Protein-methionine-S-oxide reductase</fullName>
    </alternativeName>
</protein>
<dbReference type="GO" id="GO:0034599">
    <property type="term" value="P:cellular response to oxidative stress"/>
    <property type="evidence" value="ECO:0000318"/>
    <property type="project" value="GO_Central"/>
</dbReference>
<dbReference type="InterPro" id="IPR050162">
    <property type="entry name" value="MsrA_MetSO_reductase"/>
</dbReference>
<comment type="caution">
    <text evidence="9">The sequence shown here is derived from an EMBL/GenBank/DDBJ whole genome shotgun (WGS) entry which is preliminary data.</text>
</comment>
<dbReference type="PANTHER" id="PTHR42799">
    <property type="entry name" value="MITOCHONDRIAL PEPTIDE METHIONINE SULFOXIDE REDUCTASE"/>
    <property type="match status" value="1"/>
</dbReference>
<sequence>MLLHLQATATFPKAINSTISSAFRSCPVHLPLSHSPFPLIRTHQPRLQSFRPMNWLGKLGFGRKATPNPTDEVSKIAQGPDEDIPAEGEQFAQFGAGCFWGVELAFQRIPGVSRTEVGYSQGFIDNPTYDDICSGTTNHSEIVRVHYDPLICKYDDLLDVFWKIHNPTTLNRQGGDVGTQYRSGIYYYMPEQEKMANESKMKHEETLKQVIVSEILPAKKFYKAESYHQQYLAKGGRFGLKQSTEKNCNDPIRCYG</sequence>
<dbReference type="InterPro" id="IPR036509">
    <property type="entry name" value="Met_Sox_Rdtase_MsrA_sf"/>
</dbReference>
<accession>A0A0K9PGZ9</accession>
<dbReference type="OrthoDB" id="77405at2759"/>
<comment type="catalytic activity">
    <reaction evidence="6">
        <text>L-methionyl-[protein] + [thioredoxin]-disulfide + H2O = L-methionyl-(S)-S-oxide-[protein] + [thioredoxin]-dithiol</text>
        <dbReference type="Rhea" id="RHEA:14217"/>
        <dbReference type="Rhea" id="RHEA-COMP:10698"/>
        <dbReference type="Rhea" id="RHEA-COMP:10700"/>
        <dbReference type="Rhea" id="RHEA-COMP:12313"/>
        <dbReference type="Rhea" id="RHEA-COMP:12315"/>
        <dbReference type="ChEBI" id="CHEBI:15377"/>
        <dbReference type="ChEBI" id="CHEBI:16044"/>
        <dbReference type="ChEBI" id="CHEBI:29950"/>
        <dbReference type="ChEBI" id="CHEBI:44120"/>
        <dbReference type="ChEBI" id="CHEBI:50058"/>
        <dbReference type="EC" id="1.8.4.11"/>
    </reaction>
</comment>
<reference evidence="10" key="1">
    <citation type="journal article" date="2016" name="Nature">
        <title>The genome of the seagrass Zostera marina reveals angiosperm adaptation to the sea.</title>
        <authorList>
            <person name="Olsen J.L."/>
            <person name="Rouze P."/>
            <person name="Verhelst B."/>
            <person name="Lin Y.-C."/>
            <person name="Bayer T."/>
            <person name="Collen J."/>
            <person name="Dattolo E."/>
            <person name="De Paoli E."/>
            <person name="Dittami S."/>
            <person name="Maumus F."/>
            <person name="Michel G."/>
            <person name="Kersting A."/>
            <person name="Lauritano C."/>
            <person name="Lohaus R."/>
            <person name="Toepel M."/>
            <person name="Tonon T."/>
            <person name="Vanneste K."/>
            <person name="Amirebrahimi M."/>
            <person name="Brakel J."/>
            <person name="Bostroem C."/>
            <person name="Chovatia M."/>
            <person name="Grimwood J."/>
            <person name="Jenkins J.W."/>
            <person name="Jueterbock A."/>
            <person name="Mraz A."/>
            <person name="Stam W.T."/>
            <person name="Tice H."/>
            <person name="Bornberg-Bauer E."/>
            <person name="Green P.J."/>
            <person name="Pearson G.A."/>
            <person name="Procaccini G."/>
            <person name="Duarte C.M."/>
            <person name="Schmutz J."/>
            <person name="Reusch T.B.H."/>
            <person name="Van de Peer Y."/>
        </authorList>
    </citation>
    <scope>NUCLEOTIDE SEQUENCE [LARGE SCALE GENOMIC DNA]</scope>
    <source>
        <strain evidence="10">cv. Finnish</strain>
    </source>
</reference>
<dbReference type="AlphaFoldDB" id="A0A0K9PGZ9"/>
<organism evidence="9 10">
    <name type="scientific">Zostera marina</name>
    <name type="common">Eelgrass</name>
    <dbReference type="NCBI Taxonomy" id="29655"/>
    <lineage>
        <taxon>Eukaryota</taxon>
        <taxon>Viridiplantae</taxon>
        <taxon>Streptophyta</taxon>
        <taxon>Embryophyta</taxon>
        <taxon>Tracheophyta</taxon>
        <taxon>Spermatophyta</taxon>
        <taxon>Magnoliopsida</taxon>
        <taxon>Liliopsida</taxon>
        <taxon>Zosteraceae</taxon>
        <taxon>Zostera</taxon>
    </lineage>
</organism>
<comment type="catalytic activity">
    <reaction evidence="7">
        <text>[thioredoxin]-disulfide + L-methionine + H2O = L-methionine (S)-S-oxide + [thioredoxin]-dithiol</text>
        <dbReference type="Rhea" id="RHEA:19993"/>
        <dbReference type="Rhea" id="RHEA-COMP:10698"/>
        <dbReference type="Rhea" id="RHEA-COMP:10700"/>
        <dbReference type="ChEBI" id="CHEBI:15377"/>
        <dbReference type="ChEBI" id="CHEBI:29950"/>
        <dbReference type="ChEBI" id="CHEBI:50058"/>
        <dbReference type="ChEBI" id="CHEBI:57844"/>
        <dbReference type="ChEBI" id="CHEBI:58772"/>
        <dbReference type="EC" id="1.8.4.11"/>
    </reaction>
</comment>
<dbReference type="EMBL" id="LFYR01000857">
    <property type="protein sequence ID" value="KMZ68221.1"/>
    <property type="molecule type" value="Genomic_DNA"/>
</dbReference>
<dbReference type="PANTHER" id="PTHR42799:SF2">
    <property type="entry name" value="MITOCHONDRIAL PEPTIDE METHIONINE SULFOXIDE REDUCTASE"/>
    <property type="match status" value="1"/>
</dbReference>
<evidence type="ECO:0000256" key="6">
    <source>
        <dbReference type="ARBA" id="ARBA00047806"/>
    </source>
</evidence>
<evidence type="ECO:0000259" key="8">
    <source>
        <dbReference type="Pfam" id="PF01625"/>
    </source>
</evidence>
<dbReference type="FunFam" id="3.30.1060.10:FF:000002">
    <property type="entry name" value="Peptide methionine sulfoxide reductase"/>
    <property type="match status" value="1"/>
</dbReference>
<evidence type="ECO:0000256" key="1">
    <source>
        <dbReference type="ARBA" id="ARBA00005591"/>
    </source>
</evidence>
<dbReference type="SUPFAM" id="SSF55068">
    <property type="entry name" value="Peptide methionine sulfoxide reductase"/>
    <property type="match status" value="1"/>
</dbReference>
<dbReference type="Gene3D" id="3.30.1060.10">
    <property type="entry name" value="Peptide methionine sulphoxide reductase MsrA"/>
    <property type="match status" value="1"/>
</dbReference>
<comment type="similarity">
    <text evidence="1">Belongs to the MsrA Met sulfoxide reductase family.</text>
</comment>